<dbReference type="Pfam" id="PF13188">
    <property type="entry name" value="PAS_8"/>
    <property type="match status" value="1"/>
</dbReference>
<reference evidence="2 3" key="1">
    <citation type="submission" date="2011-10" db="EMBL/GenBank/DDBJ databases">
        <title>The Improved High-Quality Draft genome of Methanoplanus limicola DSM 2279.</title>
        <authorList>
            <consortium name="US DOE Joint Genome Institute (JGI-PGF)"/>
            <person name="Lucas S."/>
            <person name="Copeland A."/>
            <person name="Lapidus A."/>
            <person name="Glavina del Rio T."/>
            <person name="Dalin E."/>
            <person name="Tice H."/>
            <person name="Bruce D."/>
            <person name="Goodwin L."/>
            <person name="Pitluck S."/>
            <person name="Peters L."/>
            <person name="Mikhailova N."/>
            <person name="Lu M."/>
            <person name="Kyrpides N."/>
            <person name="Mavromatis K."/>
            <person name="Ivanova N."/>
            <person name="Markowitz V."/>
            <person name="Cheng J.-F."/>
            <person name="Hugenholtz P."/>
            <person name="Woyke T."/>
            <person name="Wu D."/>
            <person name="Wirth R."/>
            <person name="Brambilla E.-M."/>
            <person name="Klenk H.-P."/>
            <person name="Eisen J.A."/>
        </authorList>
    </citation>
    <scope>NUCLEOTIDE SEQUENCE [LARGE SCALE GENOMIC DNA]</scope>
    <source>
        <strain evidence="2 3">DSM 2279</strain>
    </source>
</reference>
<dbReference type="RefSeq" id="WP_004076719.1">
    <property type="nucleotide sequence ID" value="NZ_CM001436.1"/>
</dbReference>
<sequence length="383" mass="43708">MDENNYGNNLEEVRKGIIGLGEASIRKNYYPALLDKQRELERFRAVIEQTPDMVFIISCPGGEIIDANHMALAATGLTHENLNPEKIGKILEFEDKIPIEIRLNTECRESEILRGFLKTHPAEDREKIPVEVSLGKSKFGGNIFASVVCRDITRQRMMERAILESELQLRTTIDAIQDAVVVLDRDLKIVLFNDSFADLYLKWDAGDLKPGIRLNLFLEPITEQDISNVKELLLSDDILNFARKVNSGDETAVYDIKKIPIIDSGRVGQTVLVIKDITAEQLTEQIKKEAFEQIDRNMEQFAILNDHIRNPLQAIAGIVDLKDPELSEKIMPYVCEIDSIVRKLDVGWLESEKVRKMIAKHYAVSLIDRKDIREVINYLDLHQ</sequence>
<dbReference type="HOGENOM" id="CLU_730779_0_0_2"/>
<dbReference type="Pfam" id="PF08448">
    <property type="entry name" value="PAS_4"/>
    <property type="match status" value="1"/>
</dbReference>
<dbReference type="SMART" id="SM00091">
    <property type="entry name" value="PAS"/>
    <property type="match status" value="2"/>
</dbReference>
<dbReference type="AlphaFoldDB" id="H1YXN0"/>
<proteinExistence type="predicted"/>
<dbReference type="NCBIfam" id="TIGR00229">
    <property type="entry name" value="sensory_box"/>
    <property type="match status" value="1"/>
</dbReference>
<dbReference type="PANTHER" id="PTHR44757">
    <property type="entry name" value="DIGUANYLATE CYCLASE DGCP"/>
    <property type="match status" value="1"/>
</dbReference>
<dbReference type="Proteomes" id="UP000005741">
    <property type="component" value="Chromosome"/>
</dbReference>
<dbReference type="InterPro" id="IPR052155">
    <property type="entry name" value="Biofilm_reg_signaling"/>
</dbReference>
<gene>
    <name evidence="2" type="ORF">Metlim_0877</name>
</gene>
<dbReference type="Gene3D" id="3.30.450.20">
    <property type="entry name" value="PAS domain"/>
    <property type="match status" value="2"/>
</dbReference>
<keyword evidence="3" id="KW-1185">Reference proteome</keyword>
<evidence type="ECO:0000313" key="2">
    <source>
        <dbReference type="EMBL" id="EHQ34999.1"/>
    </source>
</evidence>
<organism evidence="2 3">
    <name type="scientific">Methanoplanus limicola DSM 2279</name>
    <dbReference type="NCBI Taxonomy" id="937775"/>
    <lineage>
        <taxon>Archaea</taxon>
        <taxon>Methanobacteriati</taxon>
        <taxon>Methanobacteriota</taxon>
        <taxon>Stenosarchaea group</taxon>
        <taxon>Methanomicrobia</taxon>
        <taxon>Methanomicrobiales</taxon>
        <taxon>Methanomicrobiaceae</taxon>
        <taxon>Methanoplanus</taxon>
    </lineage>
</organism>
<evidence type="ECO:0000313" key="3">
    <source>
        <dbReference type="Proteomes" id="UP000005741"/>
    </source>
</evidence>
<protein>
    <submittedName>
        <fullName evidence="2">PAS sensor protein</fullName>
    </submittedName>
</protein>
<dbReference type="SUPFAM" id="SSF55785">
    <property type="entry name" value="PYP-like sensor domain (PAS domain)"/>
    <property type="match status" value="2"/>
</dbReference>
<name>H1YXN0_9EURY</name>
<feature type="domain" description="PAS" evidence="1">
    <location>
        <begin position="41"/>
        <end position="108"/>
    </location>
</feature>
<evidence type="ECO:0000259" key="1">
    <source>
        <dbReference type="SMART" id="SM00091"/>
    </source>
</evidence>
<dbReference type="InterPro" id="IPR035965">
    <property type="entry name" value="PAS-like_dom_sf"/>
</dbReference>
<dbReference type="OrthoDB" id="116705at2157"/>
<dbReference type="InterPro" id="IPR013656">
    <property type="entry name" value="PAS_4"/>
</dbReference>
<dbReference type="InParanoid" id="H1YXN0"/>
<accession>H1YXN0</accession>
<dbReference type="PANTHER" id="PTHR44757:SF2">
    <property type="entry name" value="BIOFILM ARCHITECTURE MAINTENANCE PROTEIN MBAA"/>
    <property type="match status" value="1"/>
</dbReference>
<dbReference type="STRING" id="937775.Metlim_0877"/>
<dbReference type="InterPro" id="IPR000014">
    <property type="entry name" value="PAS"/>
</dbReference>
<feature type="domain" description="PAS" evidence="1">
    <location>
        <begin position="167"/>
        <end position="234"/>
    </location>
</feature>
<dbReference type="EMBL" id="CM001436">
    <property type="protein sequence ID" value="EHQ34999.1"/>
    <property type="molecule type" value="Genomic_DNA"/>
</dbReference>